<name>A0A5C3LE37_9AGAR</name>
<accession>A0A5C3LE37</accession>
<reference evidence="1 2" key="1">
    <citation type="journal article" date="2019" name="Nat. Ecol. Evol.">
        <title>Megaphylogeny resolves global patterns of mushroom evolution.</title>
        <authorList>
            <person name="Varga T."/>
            <person name="Krizsan K."/>
            <person name="Foldi C."/>
            <person name="Dima B."/>
            <person name="Sanchez-Garcia M."/>
            <person name="Sanchez-Ramirez S."/>
            <person name="Szollosi G.J."/>
            <person name="Szarkandi J.G."/>
            <person name="Papp V."/>
            <person name="Albert L."/>
            <person name="Andreopoulos W."/>
            <person name="Angelini C."/>
            <person name="Antonin V."/>
            <person name="Barry K.W."/>
            <person name="Bougher N.L."/>
            <person name="Buchanan P."/>
            <person name="Buyck B."/>
            <person name="Bense V."/>
            <person name="Catcheside P."/>
            <person name="Chovatia M."/>
            <person name="Cooper J."/>
            <person name="Damon W."/>
            <person name="Desjardin D."/>
            <person name="Finy P."/>
            <person name="Geml J."/>
            <person name="Haridas S."/>
            <person name="Hughes K."/>
            <person name="Justo A."/>
            <person name="Karasinski D."/>
            <person name="Kautmanova I."/>
            <person name="Kiss B."/>
            <person name="Kocsube S."/>
            <person name="Kotiranta H."/>
            <person name="LaButti K.M."/>
            <person name="Lechner B.E."/>
            <person name="Liimatainen K."/>
            <person name="Lipzen A."/>
            <person name="Lukacs Z."/>
            <person name="Mihaltcheva S."/>
            <person name="Morgado L.N."/>
            <person name="Niskanen T."/>
            <person name="Noordeloos M.E."/>
            <person name="Ohm R.A."/>
            <person name="Ortiz-Santana B."/>
            <person name="Ovrebo C."/>
            <person name="Racz N."/>
            <person name="Riley R."/>
            <person name="Savchenko A."/>
            <person name="Shiryaev A."/>
            <person name="Soop K."/>
            <person name="Spirin V."/>
            <person name="Szebenyi C."/>
            <person name="Tomsovsky M."/>
            <person name="Tulloss R.E."/>
            <person name="Uehling J."/>
            <person name="Grigoriev I.V."/>
            <person name="Vagvolgyi C."/>
            <person name="Papp T."/>
            <person name="Martin F.M."/>
            <person name="Miettinen O."/>
            <person name="Hibbett D.S."/>
            <person name="Nagy L.G."/>
        </authorList>
    </citation>
    <scope>NUCLEOTIDE SEQUENCE [LARGE SCALE GENOMIC DNA]</scope>
    <source>
        <strain evidence="1 2">CBS 166.37</strain>
    </source>
</reference>
<sequence>MQMKVVYGIPFCRLIIYFLLSSLMLQAVHPTFVRPSKHIASPSRCDDNTRATMSYAAKYSSSSSIHW</sequence>
<organism evidence="1 2">
    <name type="scientific">Crucibulum laeve</name>
    <dbReference type="NCBI Taxonomy" id="68775"/>
    <lineage>
        <taxon>Eukaryota</taxon>
        <taxon>Fungi</taxon>
        <taxon>Dikarya</taxon>
        <taxon>Basidiomycota</taxon>
        <taxon>Agaricomycotina</taxon>
        <taxon>Agaricomycetes</taxon>
        <taxon>Agaricomycetidae</taxon>
        <taxon>Agaricales</taxon>
        <taxon>Agaricineae</taxon>
        <taxon>Nidulariaceae</taxon>
        <taxon>Crucibulum</taxon>
    </lineage>
</organism>
<evidence type="ECO:0000313" key="1">
    <source>
        <dbReference type="EMBL" id="TFK31334.1"/>
    </source>
</evidence>
<keyword evidence="2" id="KW-1185">Reference proteome</keyword>
<dbReference type="EMBL" id="ML213776">
    <property type="protein sequence ID" value="TFK31334.1"/>
    <property type="molecule type" value="Genomic_DNA"/>
</dbReference>
<evidence type="ECO:0000313" key="2">
    <source>
        <dbReference type="Proteomes" id="UP000308652"/>
    </source>
</evidence>
<dbReference type="AlphaFoldDB" id="A0A5C3LE37"/>
<protein>
    <submittedName>
        <fullName evidence="1">Uncharacterized protein</fullName>
    </submittedName>
</protein>
<proteinExistence type="predicted"/>
<dbReference type="Proteomes" id="UP000308652">
    <property type="component" value="Unassembled WGS sequence"/>
</dbReference>
<gene>
    <name evidence="1" type="ORF">BDQ12DRAFT_694303</name>
</gene>